<dbReference type="RefSeq" id="XP_031870861.1">
    <property type="nucleotide sequence ID" value="XM_032011168.1"/>
</dbReference>
<evidence type="ECO:0000313" key="4">
    <source>
        <dbReference type="Proteomes" id="UP000254866"/>
    </source>
</evidence>
<proteinExistence type="predicted"/>
<protein>
    <recommendedName>
        <fullName evidence="2">Myb-like DNA-binding domain-containing protein</fullName>
    </recommendedName>
</protein>
<dbReference type="Proteomes" id="UP000254866">
    <property type="component" value="Unassembled WGS sequence"/>
</dbReference>
<evidence type="ECO:0000313" key="3">
    <source>
        <dbReference type="EMBL" id="RDL38205.1"/>
    </source>
</evidence>
<dbReference type="OrthoDB" id="3944408at2759"/>
<accession>A0A370TRP8</accession>
<evidence type="ECO:0000259" key="2">
    <source>
        <dbReference type="Pfam" id="PF22980"/>
    </source>
</evidence>
<feature type="compositionally biased region" description="Basic and acidic residues" evidence="1">
    <location>
        <begin position="101"/>
        <end position="111"/>
    </location>
</feature>
<sequence length="261" mass="29695">MTNDTAIVRLLYSILSQKCLKDIDWNKVAQHPILNQEVTNGHAARMRYSRFKKQMDGTTGVVRRPRNTNSPRKSKVEKNKAISKEKGRKLFKNEDDDGEDDMRRVKVEHPDMGPSGAEGEEEVGMGQVRIKTELRDRERERESSYMPSTPFMSHSQISTPGSSHSYTRPGFGEIPSMHDNMTHSFEVPPSSMESIYQPMMSGPYGMTPMEMSEHFGNSWTASPSTPITPNTMPFQGQVIGEGQDEVLVKTEPRWEEAYRHL</sequence>
<dbReference type="InterPro" id="IPR054505">
    <property type="entry name" value="Myb_DNA-bind_8"/>
</dbReference>
<feature type="compositionally biased region" description="Basic and acidic residues" evidence="1">
    <location>
        <begin position="74"/>
        <end position="85"/>
    </location>
</feature>
<evidence type="ECO:0000256" key="1">
    <source>
        <dbReference type="SAM" id="MobiDB-lite"/>
    </source>
</evidence>
<dbReference type="Pfam" id="PF22980">
    <property type="entry name" value="Myb_DNA-bind_8"/>
    <property type="match status" value="1"/>
</dbReference>
<feature type="domain" description="Myb-like DNA-binding" evidence="2">
    <location>
        <begin position="8"/>
        <end position="56"/>
    </location>
</feature>
<organism evidence="3 4">
    <name type="scientific">Venustampulla echinocandica</name>
    <dbReference type="NCBI Taxonomy" id="2656787"/>
    <lineage>
        <taxon>Eukaryota</taxon>
        <taxon>Fungi</taxon>
        <taxon>Dikarya</taxon>
        <taxon>Ascomycota</taxon>
        <taxon>Pezizomycotina</taxon>
        <taxon>Leotiomycetes</taxon>
        <taxon>Helotiales</taxon>
        <taxon>Pleuroascaceae</taxon>
        <taxon>Venustampulla</taxon>
    </lineage>
</organism>
<name>A0A370TRP8_9HELO</name>
<feature type="compositionally biased region" description="Polar residues" evidence="1">
    <location>
        <begin position="145"/>
        <end position="166"/>
    </location>
</feature>
<comment type="caution">
    <text evidence="3">The sequence shown here is derived from an EMBL/GenBank/DDBJ whole genome shotgun (WGS) entry which is preliminary data.</text>
</comment>
<feature type="region of interest" description="Disordered" evidence="1">
    <location>
        <begin position="55"/>
        <end position="166"/>
    </location>
</feature>
<keyword evidence="4" id="KW-1185">Reference proteome</keyword>
<dbReference type="STRING" id="2656787.A0A370TRP8"/>
<feature type="compositionally biased region" description="Basic and acidic residues" evidence="1">
    <location>
        <begin position="130"/>
        <end position="143"/>
    </location>
</feature>
<dbReference type="GeneID" id="43595394"/>
<reference evidence="3 4" key="1">
    <citation type="journal article" date="2018" name="IMA Fungus">
        <title>IMA Genome-F 9: Draft genome sequence of Annulohypoxylon stygium, Aspergillus mulundensis, Berkeleyomyces basicola (syn. Thielaviopsis basicola), Ceratocystis smalleyi, two Cercospora beticola strains, Coleophoma cylindrospora, Fusarium fracticaudum, Phialophora cf. hyalina, and Morchella septimelata.</title>
        <authorList>
            <person name="Wingfield B.D."/>
            <person name="Bills G.F."/>
            <person name="Dong Y."/>
            <person name="Huang W."/>
            <person name="Nel W.J."/>
            <person name="Swalarsk-Parry B.S."/>
            <person name="Vaghefi N."/>
            <person name="Wilken P.M."/>
            <person name="An Z."/>
            <person name="de Beer Z.W."/>
            <person name="De Vos L."/>
            <person name="Chen L."/>
            <person name="Duong T.A."/>
            <person name="Gao Y."/>
            <person name="Hammerbacher A."/>
            <person name="Kikkert J.R."/>
            <person name="Li Y."/>
            <person name="Li H."/>
            <person name="Li K."/>
            <person name="Li Q."/>
            <person name="Liu X."/>
            <person name="Ma X."/>
            <person name="Naidoo K."/>
            <person name="Pethybridge S.J."/>
            <person name="Sun J."/>
            <person name="Steenkamp E.T."/>
            <person name="van der Nest M.A."/>
            <person name="van Wyk S."/>
            <person name="Wingfield M.J."/>
            <person name="Xiong C."/>
            <person name="Yue Q."/>
            <person name="Zhang X."/>
        </authorList>
    </citation>
    <scope>NUCLEOTIDE SEQUENCE [LARGE SCALE GENOMIC DNA]</scope>
    <source>
        <strain evidence="3 4">BP 5553</strain>
    </source>
</reference>
<dbReference type="EMBL" id="NPIC01000002">
    <property type="protein sequence ID" value="RDL38205.1"/>
    <property type="molecule type" value="Genomic_DNA"/>
</dbReference>
<dbReference type="AlphaFoldDB" id="A0A370TRP8"/>
<gene>
    <name evidence="3" type="ORF">BP5553_02545</name>
</gene>